<dbReference type="InterPro" id="IPR011330">
    <property type="entry name" value="Glyco_hydro/deAcase_b/a-brl"/>
</dbReference>
<dbReference type="Pfam" id="PF01522">
    <property type="entry name" value="Polysacc_deac_1"/>
    <property type="match status" value="1"/>
</dbReference>
<dbReference type="PANTHER" id="PTHR10587">
    <property type="entry name" value="GLYCOSYL TRANSFERASE-RELATED"/>
    <property type="match status" value="1"/>
</dbReference>
<feature type="region of interest" description="Disordered" evidence="3">
    <location>
        <begin position="342"/>
        <end position="378"/>
    </location>
</feature>
<evidence type="ECO:0000256" key="1">
    <source>
        <dbReference type="ARBA" id="ARBA00022723"/>
    </source>
</evidence>
<name>A0A9P6UD77_9FUNG</name>
<dbReference type="InterPro" id="IPR002509">
    <property type="entry name" value="NODB_dom"/>
</dbReference>
<evidence type="ECO:0000256" key="4">
    <source>
        <dbReference type="SAM" id="SignalP"/>
    </source>
</evidence>
<dbReference type="AlphaFoldDB" id="A0A9P6UD77"/>
<feature type="chain" id="PRO_5040251929" description="NodB homology domain-containing protein" evidence="4">
    <location>
        <begin position="18"/>
        <end position="410"/>
    </location>
</feature>
<keyword evidence="7" id="KW-1185">Reference proteome</keyword>
<evidence type="ECO:0000313" key="7">
    <source>
        <dbReference type="Proteomes" id="UP000807716"/>
    </source>
</evidence>
<reference evidence="6" key="1">
    <citation type="journal article" date="2020" name="Fungal Divers.">
        <title>Resolving the Mortierellaceae phylogeny through synthesis of multi-gene phylogenetics and phylogenomics.</title>
        <authorList>
            <person name="Vandepol N."/>
            <person name="Liber J."/>
            <person name="Desiro A."/>
            <person name="Na H."/>
            <person name="Kennedy M."/>
            <person name="Barry K."/>
            <person name="Grigoriev I.V."/>
            <person name="Miller A.N."/>
            <person name="O'Donnell K."/>
            <person name="Stajich J.E."/>
            <person name="Bonito G."/>
        </authorList>
    </citation>
    <scope>NUCLEOTIDE SEQUENCE</scope>
    <source>
        <strain evidence="6">BC1065</strain>
    </source>
</reference>
<keyword evidence="1" id="KW-0479">Metal-binding</keyword>
<dbReference type="PROSITE" id="PS51677">
    <property type="entry name" value="NODB"/>
    <property type="match status" value="1"/>
</dbReference>
<evidence type="ECO:0000259" key="5">
    <source>
        <dbReference type="PROSITE" id="PS51677"/>
    </source>
</evidence>
<feature type="signal peptide" evidence="4">
    <location>
        <begin position="1"/>
        <end position="17"/>
    </location>
</feature>
<protein>
    <recommendedName>
        <fullName evidence="5">NodB homology domain-containing protein</fullName>
    </recommendedName>
</protein>
<dbReference type="Gene3D" id="3.20.20.370">
    <property type="entry name" value="Glycoside hydrolase/deacetylase"/>
    <property type="match status" value="1"/>
</dbReference>
<organism evidence="6 7">
    <name type="scientific">Actinomortierella ambigua</name>
    <dbReference type="NCBI Taxonomy" id="1343610"/>
    <lineage>
        <taxon>Eukaryota</taxon>
        <taxon>Fungi</taxon>
        <taxon>Fungi incertae sedis</taxon>
        <taxon>Mucoromycota</taxon>
        <taxon>Mortierellomycotina</taxon>
        <taxon>Mortierellomycetes</taxon>
        <taxon>Mortierellales</taxon>
        <taxon>Mortierellaceae</taxon>
        <taxon>Actinomortierella</taxon>
    </lineage>
</organism>
<gene>
    <name evidence="6" type="ORF">DFQ27_004286</name>
</gene>
<dbReference type="Proteomes" id="UP000807716">
    <property type="component" value="Unassembled WGS sequence"/>
</dbReference>
<dbReference type="GO" id="GO:0016020">
    <property type="term" value="C:membrane"/>
    <property type="evidence" value="ECO:0007669"/>
    <property type="project" value="TreeGrafter"/>
</dbReference>
<proteinExistence type="predicted"/>
<dbReference type="SUPFAM" id="SSF88713">
    <property type="entry name" value="Glycoside hydrolase/deacetylase"/>
    <property type="match status" value="1"/>
</dbReference>
<dbReference type="OrthoDB" id="407355at2759"/>
<evidence type="ECO:0000313" key="6">
    <source>
        <dbReference type="EMBL" id="KAG0270574.1"/>
    </source>
</evidence>
<dbReference type="PANTHER" id="PTHR10587:SF133">
    <property type="entry name" value="CHITIN DEACETYLASE 1-RELATED"/>
    <property type="match status" value="1"/>
</dbReference>
<keyword evidence="2" id="KW-0378">Hydrolase</keyword>
<dbReference type="GO" id="GO:0004099">
    <property type="term" value="F:chitin deacetylase activity"/>
    <property type="evidence" value="ECO:0007669"/>
    <property type="project" value="TreeGrafter"/>
</dbReference>
<dbReference type="GO" id="GO:0009272">
    <property type="term" value="P:fungal-type cell wall biogenesis"/>
    <property type="evidence" value="ECO:0007669"/>
    <property type="project" value="UniProtKB-ARBA"/>
</dbReference>
<evidence type="ECO:0000256" key="3">
    <source>
        <dbReference type="SAM" id="MobiDB-lite"/>
    </source>
</evidence>
<accession>A0A9P6UD77</accession>
<feature type="domain" description="NodB homology" evidence="5">
    <location>
        <begin position="128"/>
        <end position="319"/>
    </location>
</feature>
<evidence type="ECO:0000256" key="2">
    <source>
        <dbReference type="ARBA" id="ARBA00022801"/>
    </source>
</evidence>
<dbReference type="GO" id="GO:0046872">
    <property type="term" value="F:metal ion binding"/>
    <property type="evidence" value="ECO:0007669"/>
    <property type="project" value="UniProtKB-KW"/>
</dbReference>
<comment type="caution">
    <text evidence="6">The sequence shown here is derived from an EMBL/GenBank/DDBJ whole genome shotgun (WGS) entry which is preliminary data.</text>
</comment>
<dbReference type="EMBL" id="JAAAJB010000003">
    <property type="protein sequence ID" value="KAG0270574.1"/>
    <property type="molecule type" value="Genomic_DNA"/>
</dbReference>
<keyword evidence="4" id="KW-0732">Signal</keyword>
<sequence length="410" mass="43817">MIAKLSVLATIVAMAMAAPTSTTATTTTAAPDAATSASNSAATPILQLSSFNGQFKNQYPPPDAIAPTDTPLVKQWLAELNLTGIPNLPVVPFTDNGDPKDPSAVPADACDWTVTNCINKDLTVCPKGAWGLTYDDGPTQYSPQLYDFLDTTQQKATLFYIGGNVIQYWQSALRACEAGHQLAVHTWSHHPSTSLTNEQFIAEVKYTELAIKEVCGVTTRYFRPPYGDVDNRIRGLLDAMGYINVIWDYDTDDWQMSPGGSRTEAQVDDEFAKWIAAAPNDTTGHIVLEHELYQTTVDAAIKNLPAVQKTWKTVPVAACMNDPHPYREQNVTLATMDGNYTTGITNGSKNTTSSTTSPSSTGKGNSSTSGNRTPITAAGMSGGAMATAGQRLGSFGLTTVLLGAVFAMVL</sequence>
<dbReference type="InterPro" id="IPR050248">
    <property type="entry name" value="Polysacc_deacetylase_ArnD"/>
</dbReference>
<dbReference type="GO" id="GO:0005975">
    <property type="term" value="P:carbohydrate metabolic process"/>
    <property type="evidence" value="ECO:0007669"/>
    <property type="project" value="InterPro"/>
</dbReference>